<dbReference type="Proteomes" id="UP000268084">
    <property type="component" value="Chromosome"/>
</dbReference>
<dbReference type="Gene3D" id="1.20.144.10">
    <property type="entry name" value="Phosphatidic acid phosphatase type 2/haloperoxidase"/>
    <property type="match status" value="1"/>
</dbReference>
<evidence type="ECO:0000313" key="3">
    <source>
        <dbReference type="EMBL" id="AZI57104.1"/>
    </source>
</evidence>
<reference evidence="3 4" key="2">
    <citation type="submission" date="2018-12" db="EMBL/GenBank/DDBJ databases">
        <title>Nakamurella antarcticus sp. nov., isolated from Antarctica South Shetland Islands soil.</title>
        <authorList>
            <person name="Peng F."/>
        </authorList>
    </citation>
    <scope>NUCLEOTIDE SEQUENCE [LARGE SCALE GENOMIC DNA]</scope>
    <source>
        <strain evidence="3 4">S14-144</strain>
    </source>
</reference>
<keyword evidence="1" id="KW-1133">Transmembrane helix</keyword>
<keyword evidence="1" id="KW-0472">Membrane</keyword>
<dbReference type="PANTHER" id="PTHR14969:SF13">
    <property type="entry name" value="AT30094P"/>
    <property type="match status" value="1"/>
</dbReference>
<dbReference type="PANTHER" id="PTHR14969">
    <property type="entry name" value="SPHINGOSINE-1-PHOSPHATE PHOSPHOHYDROLASE"/>
    <property type="match status" value="1"/>
</dbReference>
<feature type="transmembrane region" description="Helical" evidence="1">
    <location>
        <begin position="114"/>
        <end position="142"/>
    </location>
</feature>
<sequence>MKIGSIGHSSGVEPDVSISASVPLWLRLLGALLIAGVGLAAISLAIRRGRESGKPRLTDTASYSRRQRRVPALLAGLALLAVFALFLDVDQHGLITNTFDAGVHEWFVRNRASWLTPVVIAVTNTFSPVGTTVIGFVVATIFAVRTRSWVPAAVIFIGPAVTGLGVRLLKYAVPRNRPNVAEQLVRTLDPSFPSGHVTGAVSLLGCICVVLFAGFTADLGRPAKVGIGIAAALVSALVALTRLYLGVHWFTDVVAGGLLGASGVAGTLAFYRAAQMRTGRPGALGASAPAP</sequence>
<keyword evidence="1" id="KW-0812">Transmembrane</keyword>
<proteinExistence type="predicted"/>
<feature type="transmembrane region" description="Helical" evidence="1">
    <location>
        <begin position="253"/>
        <end position="271"/>
    </location>
</feature>
<feature type="transmembrane region" description="Helical" evidence="1">
    <location>
        <begin position="227"/>
        <end position="247"/>
    </location>
</feature>
<feature type="domain" description="Phosphatidic acid phosphatase type 2/haloperoxidase" evidence="2">
    <location>
        <begin position="150"/>
        <end position="268"/>
    </location>
</feature>
<evidence type="ECO:0000256" key="1">
    <source>
        <dbReference type="SAM" id="Phobius"/>
    </source>
</evidence>
<evidence type="ECO:0000313" key="4">
    <source>
        <dbReference type="Proteomes" id="UP000268084"/>
    </source>
</evidence>
<name>A0A3G8ZRC9_9ACTN</name>
<dbReference type="KEGG" id="nak:EH165_01900"/>
<gene>
    <name evidence="3" type="ORF">EH165_01900</name>
</gene>
<feature type="transmembrane region" description="Helical" evidence="1">
    <location>
        <begin position="24"/>
        <end position="46"/>
    </location>
</feature>
<accession>A0A3G8ZRC9</accession>
<protein>
    <submittedName>
        <fullName evidence="3">Phosphatase PAP2 family protein</fullName>
    </submittedName>
</protein>
<feature type="transmembrane region" description="Helical" evidence="1">
    <location>
        <begin position="149"/>
        <end position="169"/>
    </location>
</feature>
<feature type="transmembrane region" description="Helical" evidence="1">
    <location>
        <begin position="197"/>
        <end position="215"/>
    </location>
</feature>
<dbReference type="SUPFAM" id="SSF48317">
    <property type="entry name" value="Acid phosphatase/Vanadium-dependent haloperoxidase"/>
    <property type="match status" value="1"/>
</dbReference>
<dbReference type="OrthoDB" id="5289372at2"/>
<evidence type="ECO:0000259" key="2">
    <source>
        <dbReference type="SMART" id="SM00014"/>
    </source>
</evidence>
<dbReference type="EMBL" id="CP034170">
    <property type="protein sequence ID" value="AZI57104.1"/>
    <property type="molecule type" value="Genomic_DNA"/>
</dbReference>
<feature type="transmembrane region" description="Helical" evidence="1">
    <location>
        <begin position="70"/>
        <end position="87"/>
    </location>
</feature>
<reference evidence="3 4" key="1">
    <citation type="submission" date="2018-11" db="EMBL/GenBank/DDBJ databases">
        <authorList>
            <person name="Da X."/>
        </authorList>
    </citation>
    <scope>NUCLEOTIDE SEQUENCE [LARGE SCALE GENOMIC DNA]</scope>
    <source>
        <strain evidence="3 4">S14-144</strain>
    </source>
</reference>
<dbReference type="Pfam" id="PF01569">
    <property type="entry name" value="PAP2"/>
    <property type="match status" value="1"/>
</dbReference>
<dbReference type="InterPro" id="IPR036938">
    <property type="entry name" value="PAP2/HPO_sf"/>
</dbReference>
<dbReference type="CDD" id="cd03392">
    <property type="entry name" value="PAP2_like_2"/>
    <property type="match status" value="1"/>
</dbReference>
<dbReference type="SMART" id="SM00014">
    <property type="entry name" value="acidPPc"/>
    <property type="match status" value="1"/>
</dbReference>
<dbReference type="InterPro" id="IPR000326">
    <property type="entry name" value="PAP2/HPO"/>
</dbReference>
<keyword evidence="4" id="KW-1185">Reference proteome</keyword>
<organism evidence="3 4">
    <name type="scientific">Nakamurella antarctica</name>
    <dbReference type="NCBI Taxonomy" id="1902245"/>
    <lineage>
        <taxon>Bacteria</taxon>
        <taxon>Bacillati</taxon>
        <taxon>Actinomycetota</taxon>
        <taxon>Actinomycetes</taxon>
        <taxon>Nakamurellales</taxon>
        <taxon>Nakamurellaceae</taxon>
        <taxon>Nakamurella</taxon>
    </lineage>
</organism>
<dbReference type="AlphaFoldDB" id="A0A3G8ZRC9"/>